<protein>
    <recommendedName>
        <fullName evidence="6">Galactose oxidase</fullName>
    </recommendedName>
</protein>
<evidence type="ECO:0000259" key="3">
    <source>
        <dbReference type="Pfam" id="PF09118"/>
    </source>
</evidence>
<dbReference type="Proteomes" id="UP000304928">
    <property type="component" value="Unassembled WGS sequence"/>
</dbReference>
<dbReference type="InterPro" id="IPR011043">
    <property type="entry name" value="Gal_Oxase/kelch_b-propeller"/>
</dbReference>
<accession>A0A4S9BFM0</accession>
<name>A0A4S9BFM0_AURPU</name>
<dbReference type="Pfam" id="PF09118">
    <property type="entry name" value="GO-like_E_set"/>
    <property type="match status" value="1"/>
</dbReference>
<evidence type="ECO:0000313" key="5">
    <source>
        <dbReference type="Proteomes" id="UP000304928"/>
    </source>
</evidence>
<dbReference type="EMBL" id="QZAR01000054">
    <property type="protein sequence ID" value="THW91173.1"/>
    <property type="molecule type" value="Genomic_DNA"/>
</dbReference>
<organism evidence="4 5">
    <name type="scientific">Aureobasidium pullulans</name>
    <name type="common">Black yeast</name>
    <name type="synonym">Pullularia pullulans</name>
    <dbReference type="NCBI Taxonomy" id="5580"/>
    <lineage>
        <taxon>Eukaryota</taxon>
        <taxon>Fungi</taxon>
        <taxon>Dikarya</taxon>
        <taxon>Ascomycota</taxon>
        <taxon>Pezizomycotina</taxon>
        <taxon>Dothideomycetes</taxon>
        <taxon>Dothideomycetidae</taxon>
        <taxon>Dothideales</taxon>
        <taxon>Saccotheciaceae</taxon>
        <taxon>Aureobasidium</taxon>
    </lineage>
</organism>
<dbReference type="AlphaFoldDB" id="A0A4S9BFM0"/>
<gene>
    <name evidence="4" type="ORF">D6D15_04043</name>
</gene>
<dbReference type="InterPro" id="IPR037293">
    <property type="entry name" value="Gal_Oxidase_central_sf"/>
</dbReference>
<dbReference type="PANTHER" id="PTHR32208">
    <property type="entry name" value="SECRETED PROTEIN-RELATED"/>
    <property type="match status" value="1"/>
</dbReference>
<dbReference type="PANTHER" id="PTHR32208:SF21">
    <property type="entry name" value="LOW QUALITY PROTEIN: ALDEHYDE OXIDASE GLOX-LIKE"/>
    <property type="match status" value="1"/>
</dbReference>
<reference evidence="4 5" key="1">
    <citation type="submission" date="2018-10" db="EMBL/GenBank/DDBJ databases">
        <title>Fifty Aureobasidium pullulans genomes reveal a recombining polyextremotolerant generalist.</title>
        <authorList>
            <person name="Gostincar C."/>
            <person name="Turk M."/>
            <person name="Zajc J."/>
            <person name="Gunde-Cimerman N."/>
        </authorList>
    </citation>
    <scope>NUCLEOTIDE SEQUENCE [LARGE SCALE GENOMIC DNA]</scope>
    <source>
        <strain evidence="4 5">EXF-10507</strain>
    </source>
</reference>
<evidence type="ECO:0000313" key="4">
    <source>
        <dbReference type="EMBL" id="THW91173.1"/>
    </source>
</evidence>
<dbReference type="Gene3D" id="2.130.10.80">
    <property type="entry name" value="Galactose oxidase/kelch, beta-propeller"/>
    <property type="match status" value="1"/>
</dbReference>
<feature type="domain" description="Glyoxal oxidase N-terminal" evidence="2">
    <location>
        <begin position="51"/>
        <end position="443"/>
    </location>
</feature>
<comment type="caution">
    <text evidence="4">The sequence shown here is derived from an EMBL/GenBank/DDBJ whole genome shotgun (WGS) entry which is preliminary data.</text>
</comment>
<evidence type="ECO:0000259" key="2">
    <source>
        <dbReference type="Pfam" id="PF07250"/>
    </source>
</evidence>
<evidence type="ECO:0000256" key="1">
    <source>
        <dbReference type="ARBA" id="ARBA00022729"/>
    </source>
</evidence>
<dbReference type="InterPro" id="IPR015202">
    <property type="entry name" value="GO-like_E_set"/>
</dbReference>
<proteinExistence type="predicted"/>
<dbReference type="SUPFAM" id="SSF50965">
    <property type="entry name" value="Galactose oxidase, central domain"/>
    <property type="match status" value="1"/>
</dbReference>
<feature type="domain" description="Galactose oxidase-like Early set" evidence="3">
    <location>
        <begin position="496"/>
        <end position="591"/>
    </location>
</feature>
<sequence>TAPVYATTNTIDSHTQSLLALALFSVCEAASYRTIGSSGCAAQMVFVPPYTNTVVFLDNYHRNFGGPGVDLKTGAHSKDPFMQDNGLWAFGVEYEWRTNDLRKLTPKSNTFCAAGAFAPDGTLINVAGAELYSGDAKTTNLQDGRQTVRRYKPGPCDIDGCKMDFEVNTNELQSRRWYPTSITLTNGDVLVVGGSVVGLLVTNEASINNPTYELIKADGSQAPPQKNLTILEFGAEDNQNADMSFNLYPILQLLPNADKADHVFTLAGNRANVYNYATDEIVKELRNIPGGPRTFPGSAAAVLLPLKAPENEPTILVCGGSSADIPNPKALGDCYRIKPNDQNAIWTRDDWLPNGGQTMIEPVLLPDGTIVMMNGAHRGSAGGYQAEDPALQALIYDPNAPKGQRFTKSATSEIPRMYHSVAILLPTGEVLVAGSNPDVFYNPVGNVSLANPKWPEFQNNGHKSYLHQQQEPDTAYPTEYRVEIYAPPYMDKVNSRPFITAYPISVKYGEQFKMAAEGAREDVVVRLSYSGFHTHGVDMGARMVQLEAVLSTDGDYIIDVTAPADASVMPPGVYMLWVIEKGIPSEAVWMKLEA</sequence>
<dbReference type="InterPro" id="IPR009880">
    <property type="entry name" value="Glyoxal_oxidase_N"/>
</dbReference>
<keyword evidence="1" id="KW-0732">Signal</keyword>
<dbReference type="Gene3D" id="2.60.40.10">
    <property type="entry name" value="Immunoglobulins"/>
    <property type="match status" value="1"/>
</dbReference>
<feature type="non-terminal residue" evidence="4">
    <location>
        <position position="1"/>
    </location>
</feature>
<dbReference type="SUPFAM" id="SSF81296">
    <property type="entry name" value="E set domains"/>
    <property type="match status" value="1"/>
</dbReference>
<evidence type="ECO:0008006" key="6">
    <source>
        <dbReference type="Google" id="ProtNLM"/>
    </source>
</evidence>
<dbReference type="Pfam" id="PF07250">
    <property type="entry name" value="Glyoxal_oxid_N"/>
    <property type="match status" value="1"/>
</dbReference>
<dbReference type="CDD" id="cd02851">
    <property type="entry name" value="E_set_GO_C"/>
    <property type="match status" value="1"/>
</dbReference>
<dbReference type="InterPro" id="IPR013783">
    <property type="entry name" value="Ig-like_fold"/>
</dbReference>
<dbReference type="InterPro" id="IPR014756">
    <property type="entry name" value="Ig_E-set"/>
</dbReference>